<dbReference type="OrthoDB" id="9812700at2"/>
<name>A0A4Y8P8M0_9BACT</name>
<dbReference type="EMBL" id="LXQC01000176">
    <property type="protein sequence ID" value="TFE66555.1"/>
    <property type="molecule type" value="Genomic_DNA"/>
</dbReference>
<accession>A0A4Y8P8M0</accession>
<dbReference type="Pfam" id="PF16258">
    <property type="entry name" value="DUF4912"/>
    <property type="match status" value="1"/>
</dbReference>
<evidence type="ECO:0000313" key="3">
    <source>
        <dbReference type="Proteomes" id="UP000297713"/>
    </source>
</evidence>
<protein>
    <recommendedName>
        <fullName evidence="4">DUF4912 domain-containing protein</fullName>
    </recommendedName>
</protein>
<evidence type="ECO:0000256" key="1">
    <source>
        <dbReference type="SAM" id="MobiDB-lite"/>
    </source>
</evidence>
<feature type="compositionally biased region" description="Basic and acidic residues" evidence="1">
    <location>
        <begin position="18"/>
        <end position="34"/>
    </location>
</feature>
<dbReference type="Proteomes" id="UP000297713">
    <property type="component" value="Unassembled WGS sequence"/>
</dbReference>
<evidence type="ECO:0008006" key="4">
    <source>
        <dbReference type="Google" id="ProtNLM"/>
    </source>
</evidence>
<dbReference type="RefSeq" id="WP_134440759.1">
    <property type="nucleotide sequence ID" value="NZ_LXQC01000176.1"/>
</dbReference>
<evidence type="ECO:0000313" key="2">
    <source>
        <dbReference type="EMBL" id="TFE66555.1"/>
    </source>
</evidence>
<comment type="caution">
    <text evidence="2">The sequence shown here is derived from an EMBL/GenBank/DDBJ whole genome shotgun (WGS) entry which is preliminary data.</text>
</comment>
<proteinExistence type="predicted"/>
<reference evidence="2 3" key="1">
    <citation type="submission" date="2016-05" db="EMBL/GenBank/DDBJ databases">
        <title>Diversity and Homogeneity among Thermoacidophilic Verrucomicrobia Methanotrophs Linked with Geographical Origin.</title>
        <authorList>
            <person name="Erikstad H.-A."/>
            <person name="Smestad N.B."/>
            <person name="Ceballos R.M."/>
            <person name="Birkeland N.-K."/>
        </authorList>
    </citation>
    <scope>NUCLEOTIDE SEQUENCE [LARGE SCALE GENOMIC DNA]</scope>
    <source>
        <strain evidence="2 3">Phi</strain>
    </source>
</reference>
<feature type="compositionally biased region" description="Basic residues" evidence="1">
    <location>
        <begin position="1"/>
        <end position="17"/>
    </location>
</feature>
<organism evidence="2 3">
    <name type="scientific">Methylacidiphilum caldifontis</name>
    <dbReference type="NCBI Taxonomy" id="2795386"/>
    <lineage>
        <taxon>Bacteria</taxon>
        <taxon>Pseudomonadati</taxon>
        <taxon>Verrucomicrobiota</taxon>
        <taxon>Methylacidiphilae</taxon>
        <taxon>Methylacidiphilales</taxon>
        <taxon>Methylacidiphilaceae</taxon>
        <taxon>Methylacidiphilum (ex Ratnadevi et al. 2023)</taxon>
    </lineage>
</organism>
<gene>
    <name evidence="2" type="ORF">A7Q10_01925</name>
</gene>
<keyword evidence="3" id="KW-1185">Reference proteome</keyword>
<sequence length="392" mass="44728">MSKKSEKKSKIFHKKPKAHDSQHSKVSKAKEGRIIDQGQAKTLQPTAQTPSPKAWIADSSLFPSLLSLRKKKPLVYLFALDPYSLYAYWIVEQEEESQAHKRQWVLRFVKHGSSVEAEYPLEAKIQKQYYSEAKPNTPYHAEIGFYSFQHKKFYLVARSSEAITPPDSLFEKKDIKFATIPPGQPFQELIASAGEKEREKAMLAEAFVIAEQQTQDLLSEIKFPQWEQSSKEKGDIFDYIDYLAVVEDILSFEDQSRGSSHSLSFPVQREDFIQLERASLFEEENALFDFALSWPASFAFSSPPLPLTGIESSCNKNFPLEIEVELVLRGKTLPKALLQVKDKEITLNEDGSFVLQLPFPEGYHEIPIEAKSLENQQSKKLILFCSLVSHSL</sequence>
<dbReference type="InterPro" id="IPR032585">
    <property type="entry name" value="DUF4912"/>
</dbReference>
<dbReference type="AlphaFoldDB" id="A0A4Y8P8M0"/>
<feature type="region of interest" description="Disordered" evidence="1">
    <location>
        <begin position="1"/>
        <end position="52"/>
    </location>
</feature>
<feature type="compositionally biased region" description="Polar residues" evidence="1">
    <location>
        <begin position="39"/>
        <end position="51"/>
    </location>
</feature>